<dbReference type="OrthoDB" id="9775224at2"/>
<dbReference type="STRING" id="83401.SAMN05421742_107107"/>
<evidence type="ECO:0000259" key="3">
    <source>
        <dbReference type="Pfam" id="PF03976"/>
    </source>
</evidence>
<reference evidence="5" key="1">
    <citation type="submission" date="2016-10" db="EMBL/GenBank/DDBJ databases">
        <authorList>
            <person name="Varghese N."/>
            <person name="Submissions S."/>
        </authorList>
    </citation>
    <scope>NUCLEOTIDE SEQUENCE [LARGE SCALE GENOMIC DNA]</scope>
    <source>
        <strain evidence="5">930I</strain>
    </source>
</reference>
<accession>A0A1G8CV51</accession>
<feature type="compositionally biased region" description="Basic and acidic residues" evidence="2">
    <location>
        <begin position="262"/>
        <end position="272"/>
    </location>
</feature>
<evidence type="ECO:0000313" key="5">
    <source>
        <dbReference type="Proteomes" id="UP000217076"/>
    </source>
</evidence>
<dbReference type="InterPro" id="IPR022488">
    <property type="entry name" value="PPK2-related"/>
</dbReference>
<dbReference type="Gene3D" id="3.40.50.300">
    <property type="entry name" value="P-loop containing nucleotide triphosphate hydrolases"/>
    <property type="match status" value="2"/>
</dbReference>
<keyword evidence="4" id="KW-0808">Transferase</keyword>
<evidence type="ECO:0000256" key="1">
    <source>
        <dbReference type="SAM" id="Coils"/>
    </source>
</evidence>
<keyword evidence="5" id="KW-1185">Reference proteome</keyword>
<protein>
    <submittedName>
        <fullName evidence="4">Polyphosphate:AMP phosphotransferase</fullName>
    </submittedName>
</protein>
<dbReference type="NCBIfam" id="TIGR03708">
    <property type="entry name" value="poly_P_AMP_trns"/>
    <property type="match status" value="1"/>
</dbReference>
<sequence length="532" mass="61695">MFRTAELGRQVPKADFDALADPLRIEMLELQQTLRQCPFPVVLVFAGVDGAGKGESMNLLNEWMDPRWIANHAYGPSSDEERERPEFWRYWRDLPANGQIGLFLSSWYSAPMLDHVHGRIDDAGFEARLGRIAAFEKCLADDGAMILKFWMHLGKKAQKQRLKSLEKDPEEAWRVTARDWANFEIYDQFIASAERLIMETSHGHAPWTLVEGVDPRYRALTVLTSLRDTARRHIKTQEARRRMTADLKKAAHQATPRSRRTQARESGRPEGDVLARQPSVLDALDMTQSVSKADYAQEFRHQRARLARLFRQWKARGRSVVLVFEGQDAAGKGGAIRRLTSALDARDRRVVPVAAPSDEEKAHHYLWRFWRHLSRAGRLTVFDRSWYGRVLVERVEGYATPEEWRRAFAEINEFEDQLVEHGTVLVKYWLHITQDEQLARFNARAEIPYKSWKLTEEDWRNREKWDLYEEAVTDMVEQTSTRRAPWTLIEGNSKRFARIKVIRTLADRLEDELAALSKAEKKADKKGDKNSG</sequence>
<dbReference type="RefSeq" id="WP_092620038.1">
    <property type="nucleotide sequence ID" value="NZ_FNCV01000007.1"/>
</dbReference>
<dbReference type="GO" id="GO:0006797">
    <property type="term" value="P:polyphosphate metabolic process"/>
    <property type="evidence" value="ECO:0007669"/>
    <property type="project" value="InterPro"/>
</dbReference>
<gene>
    <name evidence="4" type="ORF">SAMN05421742_107107</name>
</gene>
<feature type="coiled-coil region" evidence="1">
    <location>
        <begin position="499"/>
        <end position="526"/>
    </location>
</feature>
<evidence type="ECO:0000256" key="2">
    <source>
        <dbReference type="SAM" id="MobiDB-lite"/>
    </source>
</evidence>
<organism evidence="4 5">
    <name type="scientific">Roseospirillum parvum</name>
    <dbReference type="NCBI Taxonomy" id="83401"/>
    <lineage>
        <taxon>Bacteria</taxon>
        <taxon>Pseudomonadati</taxon>
        <taxon>Pseudomonadota</taxon>
        <taxon>Alphaproteobacteria</taxon>
        <taxon>Rhodospirillales</taxon>
        <taxon>Rhodospirillaceae</taxon>
        <taxon>Roseospirillum</taxon>
    </lineage>
</organism>
<evidence type="ECO:0000313" key="4">
    <source>
        <dbReference type="EMBL" id="SDH49336.1"/>
    </source>
</evidence>
<feature type="region of interest" description="Disordered" evidence="2">
    <location>
        <begin position="247"/>
        <end position="272"/>
    </location>
</feature>
<dbReference type="PANTHER" id="PTHR34383">
    <property type="entry name" value="POLYPHOSPHATE:AMP PHOSPHOTRANSFERASE-RELATED"/>
    <property type="match status" value="1"/>
</dbReference>
<dbReference type="InterPro" id="IPR027417">
    <property type="entry name" value="P-loop_NTPase"/>
</dbReference>
<feature type="domain" description="Polyphosphate kinase-2-related" evidence="3">
    <location>
        <begin position="21"/>
        <end position="233"/>
    </location>
</feature>
<proteinExistence type="predicted"/>
<dbReference type="Pfam" id="PF03976">
    <property type="entry name" value="PPK2"/>
    <property type="match status" value="2"/>
</dbReference>
<dbReference type="AlphaFoldDB" id="A0A1G8CV51"/>
<name>A0A1G8CV51_9PROT</name>
<dbReference type="GO" id="GO:0043751">
    <property type="term" value="F:polyphosphate:AMP phosphotransferase activity"/>
    <property type="evidence" value="ECO:0007669"/>
    <property type="project" value="InterPro"/>
</dbReference>
<keyword evidence="1" id="KW-0175">Coiled coil</keyword>
<feature type="domain" description="Polyphosphate kinase-2-related" evidence="3">
    <location>
        <begin position="290"/>
        <end position="512"/>
    </location>
</feature>
<dbReference type="InterPro" id="IPR022489">
    <property type="entry name" value="PolyP_AMP_Tfrase"/>
</dbReference>
<dbReference type="EMBL" id="FNCV01000007">
    <property type="protein sequence ID" value="SDH49336.1"/>
    <property type="molecule type" value="Genomic_DNA"/>
</dbReference>
<dbReference type="Proteomes" id="UP000217076">
    <property type="component" value="Unassembled WGS sequence"/>
</dbReference>
<dbReference type="SUPFAM" id="SSF52540">
    <property type="entry name" value="P-loop containing nucleoside triphosphate hydrolases"/>
    <property type="match status" value="2"/>
</dbReference>
<dbReference type="PANTHER" id="PTHR34383:SF3">
    <property type="entry name" value="POLYPHOSPHATE:AMP PHOSPHOTRANSFERASE"/>
    <property type="match status" value="1"/>
</dbReference>